<dbReference type="SUPFAM" id="SSF53383">
    <property type="entry name" value="PLP-dependent transferases"/>
    <property type="match status" value="1"/>
</dbReference>
<dbReference type="PANTHER" id="PTHR48097:SF5">
    <property type="entry name" value="LOW SPECIFICITY L-THREONINE ALDOLASE"/>
    <property type="match status" value="1"/>
</dbReference>
<dbReference type="GO" id="GO:0016829">
    <property type="term" value="F:lyase activity"/>
    <property type="evidence" value="ECO:0007669"/>
    <property type="project" value="UniProtKB-KW"/>
</dbReference>
<evidence type="ECO:0000313" key="6">
    <source>
        <dbReference type="Proteomes" id="UP000036313"/>
    </source>
</evidence>
<dbReference type="PATRIC" id="fig|1807.14.peg.2671"/>
<keyword evidence="5" id="KW-0456">Lyase</keyword>
<dbReference type="InterPro" id="IPR015424">
    <property type="entry name" value="PyrdxlP-dep_Trfase"/>
</dbReference>
<dbReference type="AlphaFoldDB" id="A0A0J6W305"/>
<dbReference type="PANTHER" id="PTHR48097">
    <property type="entry name" value="L-THREONINE ALDOLASE-RELATED"/>
    <property type="match status" value="1"/>
</dbReference>
<dbReference type="Gene3D" id="3.90.1150.10">
    <property type="entry name" value="Aspartate Aminotransferase, domain 1"/>
    <property type="match status" value="1"/>
</dbReference>
<sequence>MRYHLASDNWAPALPAVLEAVMAANTGDEMSYGRDRYTSRLQDIVRDEFGGRATAYPVFNGTGANVVALQAMQPTWGGVICAHTAHINTDEGGAPERVAGLKMLQANSIDGKLTVDHVTALAHNFGIVHHAQPSVVSLTQSTELGTLYTPEEIAAVAEVAHGYNMGVHLDGARLTNAAAALNLPLGALATDVGVDVISLGGTKSGLMFGELVVVLEPDRVTGIEYIRKYTMQLASKMRYISAQFIALLEGELWRHGARHANEQATLLRSLVEDIPGLTITQPTQANAVFAILPPGVEDEVRAIADFQTWNPATREVRWMCSHETTDDVVYGFAKELREIVASASS</sequence>
<reference evidence="5 6" key="1">
    <citation type="journal article" date="2015" name="Genome Biol. Evol.">
        <title>Characterization of Three Mycobacterium spp. with Potential Use in Bioremediation by Genome Sequencing and Comparative Genomics.</title>
        <authorList>
            <person name="Das S."/>
            <person name="Pettersson B.M."/>
            <person name="Behra P.R."/>
            <person name="Ramesh M."/>
            <person name="Dasgupta S."/>
            <person name="Bhattacharya A."/>
            <person name="Kirsebom L.A."/>
        </authorList>
    </citation>
    <scope>NUCLEOTIDE SEQUENCE [LARGE SCALE GENOMIC DNA]</scope>
    <source>
        <strain evidence="5 6">DSM 44075</strain>
    </source>
</reference>
<dbReference type="EC" id="4.1.2.48" evidence="5"/>
<dbReference type="Pfam" id="PF01212">
    <property type="entry name" value="Beta_elim_lyase"/>
    <property type="match status" value="1"/>
</dbReference>
<protein>
    <submittedName>
        <fullName evidence="5">Low specificity L-threonine aldolase</fullName>
        <ecNumber evidence="5">4.1.2.48</ecNumber>
    </submittedName>
</protein>
<evidence type="ECO:0000313" key="5">
    <source>
        <dbReference type="EMBL" id="KMO76118.1"/>
    </source>
</evidence>
<evidence type="ECO:0000259" key="4">
    <source>
        <dbReference type="Pfam" id="PF01212"/>
    </source>
</evidence>
<gene>
    <name evidence="5" type="primary">ltaE_1</name>
    <name evidence="5" type="ORF">MOBUDSM44075_02648</name>
</gene>
<evidence type="ECO:0000256" key="2">
    <source>
        <dbReference type="ARBA" id="ARBA00006966"/>
    </source>
</evidence>
<dbReference type="RefSeq" id="WP_048423400.1">
    <property type="nucleotide sequence ID" value="NZ_JYNU01000014.1"/>
</dbReference>
<evidence type="ECO:0000256" key="1">
    <source>
        <dbReference type="ARBA" id="ARBA00001933"/>
    </source>
</evidence>
<dbReference type="GO" id="GO:0006520">
    <property type="term" value="P:amino acid metabolic process"/>
    <property type="evidence" value="ECO:0007669"/>
    <property type="project" value="InterPro"/>
</dbReference>
<accession>A0A0J6W305</accession>
<dbReference type="Proteomes" id="UP000036313">
    <property type="component" value="Unassembled WGS sequence"/>
</dbReference>
<keyword evidence="3" id="KW-0663">Pyridoxal phosphate</keyword>
<dbReference type="InterPro" id="IPR015422">
    <property type="entry name" value="PyrdxlP-dep_Trfase_small"/>
</dbReference>
<dbReference type="Gene3D" id="3.40.640.10">
    <property type="entry name" value="Type I PLP-dependent aspartate aminotransferase-like (Major domain)"/>
    <property type="match status" value="1"/>
</dbReference>
<proteinExistence type="inferred from homology"/>
<evidence type="ECO:0000256" key="3">
    <source>
        <dbReference type="ARBA" id="ARBA00022898"/>
    </source>
</evidence>
<dbReference type="InterPro" id="IPR001597">
    <property type="entry name" value="ArAA_b-elim_lyase/Thr_aldolase"/>
</dbReference>
<dbReference type="EMBL" id="JYNU01000014">
    <property type="protein sequence ID" value="KMO76118.1"/>
    <property type="molecule type" value="Genomic_DNA"/>
</dbReference>
<name>A0A0J6W305_9MYCO</name>
<comment type="caution">
    <text evidence="5">The sequence shown here is derived from an EMBL/GenBank/DDBJ whole genome shotgun (WGS) entry which is preliminary data.</text>
</comment>
<comment type="cofactor">
    <cofactor evidence="1">
        <name>pyridoxal 5'-phosphate</name>
        <dbReference type="ChEBI" id="CHEBI:597326"/>
    </cofactor>
</comment>
<comment type="similarity">
    <text evidence="2">Belongs to the threonine aldolase family.</text>
</comment>
<feature type="domain" description="Aromatic amino acid beta-eliminating lyase/threonine aldolase" evidence="4">
    <location>
        <begin position="5"/>
        <end position="290"/>
    </location>
</feature>
<dbReference type="InterPro" id="IPR015421">
    <property type="entry name" value="PyrdxlP-dep_Trfase_major"/>
</dbReference>
<organism evidence="5 6">
    <name type="scientific">Mycolicibacterium obuense</name>
    <dbReference type="NCBI Taxonomy" id="1807"/>
    <lineage>
        <taxon>Bacteria</taxon>
        <taxon>Bacillati</taxon>
        <taxon>Actinomycetota</taxon>
        <taxon>Actinomycetes</taxon>
        <taxon>Mycobacteriales</taxon>
        <taxon>Mycobacteriaceae</taxon>
        <taxon>Mycolicibacterium</taxon>
    </lineage>
</organism>